<evidence type="ECO:0000313" key="1">
    <source>
        <dbReference type="EMBL" id="GAK74459.1"/>
    </source>
</evidence>
<dbReference type="AlphaFoldDB" id="A0A081D6B3"/>
<accession>A0A081D6B3</accession>
<sequence>MSKVRIHNNIDMDQKNTLELEERIINFQQKYLKKKNAWS</sequence>
<reference evidence="1 2" key="1">
    <citation type="journal article" date="2014" name="Genome Announc.">
        <title>Draft Genome Sequences of Marine Flavobacterium Nonlabens Strains NR17, NR24, NR27, NR32, NR33, and Ara13.</title>
        <authorList>
            <person name="Nakanishi M."/>
            <person name="Meirelles P."/>
            <person name="Suzuki R."/>
            <person name="Takatani N."/>
            <person name="Mino S."/>
            <person name="Suda W."/>
            <person name="Oshima K."/>
            <person name="Hattori M."/>
            <person name="Ohkuma M."/>
            <person name="Hosokawa M."/>
            <person name="Miyashita K."/>
            <person name="Thompson F.L."/>
            <person name="Niwa A."/>
            <person name="Sawabe T."/>
            <person name="Sawabe T."/>
        </authorList>
    </citation>
    <scope>NUCLEOTIDE SEQUENCE [LARGE SCALE GENOMIC DNA]</scope>
    <source>
        <strain evidence="2">JCM19296</strain>
    </source>
</reference>
<comment type="caution">
    <text evidence="1">The sequence shown here is derived from an EMBL/GenBank/DDBJ whole genome shotgun (WGS) entry which is preliminary data.</text>
</comment>
<organism evidence="1 2">
    <name type="scientific">Nonlabens ulvanivorans</name>
    <name type="common">Persicivirga ulvanivorans</name>
    <dbReference type="NCBI Taxonomy" id="906888"/>
    <lineage>
        <taxon>Bacteria</taxon>
        <taxon>Pseudomonadati</taxon>
        <taxon>Bacteroidota</taxon>
        <taxon>Flavobacteriia</taxon>
        <taxon>Flavobacteriales</taxon>
        <taxon>Flavobacteriaceae</taxon>
        <taxon>Nonlabens</taxon>
    </lineage>
</organism>
<proteinExistence type="predicted"/>
<name>A0A081D6B3_NONUL</name>
<dbReference type="Proteomes" id="UP000028980">
    <property type="component" value="Unassembled WGS sequence"/>
</dbReference>
<protein>
    <submittedName>
        <fullName evidence="1">Uncharacterized protein</fullName>
    </submittedName>
</protein>
<dbReference type="EMBL" id="BBLG01000001">
    <property type="protein sequence ID" value="GAK74459.1"/>
    <property type="molecule type" value="Genomic_DNA"/>
</dbReference>
<evidence type="ECO:0000313" key="2">
    <source>
        <dbReference type="Proteomes" id="UP000028980"/>
    </source>
</evidence>
<gene>
    <name evidence="1" type="ORF">JCM19296_37</name>
</gene>